<accession>A0A6G0RNV1</accession>
<feature type="compositionally biased region" description="Polar residues" evidence="1">
    <location>
        <begin position="64"/>
        <end position="73"/>
    </location>
</feature>
<evidence type="ECO:0000313" key="3">
    <source>
        <dbReference type="Proteomes" id="UP000486351"/>
    </source>
</evidence>
<protein>
    <submittedName>
        <fullName evidence="2">Uncharacterized protein</fullName>
    </submittedName>
</protein>
<name>A0A6G0RNV1_9STRA</name>
<reference evidence="2 3" key="1">
    <citation type="submission" date="2018-09" db="EMBL/GenBank/DDBJ databases">
        <title>Genomic investigation of the strawberry pathogen Phytophthora fragariae indicates pathogenicity is determined by transcriptional variation in three key races.</title>
        <authorList>
            <person name="Adams T.M."/>
            <person name="Armitage A.D."/>
            <person name="Sobczyk M.K."/>
            <person name="Bates H.J."/>
            <person name="Dunwell J.M."/>
            <person name="Nellist C.F."/>
            <person name="Harrison R.J."/>
        </authorList>
    </citation>
    <scope>NUCLEOTIDE SEQUENCE [LARGE SCALE GENOMIC DNA]</scope>
    <source>
        <strain evidence="2 3">NOV-77</strain>
    </source>
</reference>
<proteinExistence type="predicted"/>
<dbReference type="Proteomes" id="UP000486351">
    <property type="component" value="Unassembled WGS sequence"/>
</dbReference>
<evidence type="ECO:0000313" key="2">
    <source>
        <dbReference type="EMBL" id="KAE9338241.1"/>
    </source>
</evidence>
<dbReference type="AlphaFoldDB" id="A0A6G0RNV1"/>
<feature type="region of interest" description="Disordered" evidence="1">
    <location>
        <begin position="1"/>
        <end position="99"/>
    </location>
</feature>
<evidence type="ECO:0000256" key="1">
    <source>
        <dbReference type="SAM" id="MobiDB-lite"/>
    </source>
</evidence>
<gene>
    <name evidence="2" type="ORF">PF008_g12156</name>
</gene>
<dbReference type="EMBL" id="QXFY01000674">
    <property type="protein sequence ID" value="KAE9338241.1"/>
    <property type="molecule type" value="Genomic_DNA"/>
</dbReference>
<sequence length="168" mass="18207">MRDSTPAGGKSGGRGPEDSAAGDTKRLANIQLTQEQEGKDNGRAQRYVATVRPAMAALRYVRPQSPQQDANQPRTEEGDGGGSGNAEQTAPEDGESTFLKLPAKKELGTWVPVGKDVEVLAMNGKLKPGKLRSWLKTLGDVEMPLENEEDVHIESDDEENRVLIELVK</sequence>
<comment type="caution">
    <text evidence="2">The sequence shown here is derived from an EMBL/GenBank/DDBJ whole genome shotgun (WGS) entry which is preliminary data.</text>
</comment>
<organism evidence="2 3">
    <name type="scientific">Phytophthora fragariae</name>
    <dbReference type="NCBI Taxonomy" id="53985"/>
    <lineage>
        <taxon>Eukaryota</taxon>
        <taxon>Sar</taxon>
        <taxon>Stramenopiles</taxon>
        <taxon>Oomycota</taxon>
        <taxon>Peronosporomycetes</taxon>
        <taxon>Peronosporales</taxon>
        <taxon>Peronosporaceae</taxon>
        <taxon>Phytophthora</taxon>
    </lineage>
</organism>